<evidence type="ECO:0000313" key="3">
    <source>
        <dbReference type="Proteomes" id="UP000250275"/>
    </source>
</evidence>
<feature type="region of interest" description="Disordered" evidence="1">
    <location>
        <begin position="157"/>
        <end position="222"/>
    </location>
</feature>
<keyword evidence="3" id="KW-1185">Reference proteome</keyword>
<reference evidence="2 3" key="1">
    <citation type="submission" date="2015-07" db="EMBL/GenBank/DDBJ databases">
        <title>The genome of Eufriesea mexicana.</title>
        <authorList>
            <person name="Pan H."/>
            <person name="Kapheim K."/>
        </authorList>
    </citation>
    <scope>NUCLEOTIDE SEQUENCE [LARGE SCALE GENOMIC DNA]</scope>
    <source>
        <strain evidence="2">0111107269</strain>
        <tissue evidence="2">Whole body</tissue>
    </source>
</reference>
<proteinExistence type="predicted"/>
<dbReference type="EMBL" id="KQ773059">
    <property type="protein sequence ID" value="OAD52436.1"/>
    <property type="molecule type" value="Genomic_DNA"/>
</dbReference>
<organism evidence="2 3">
    <name type="scientific">Eufriesea mexicana</name>
    <dbReference type="NCBI Taxonomy" id="516756"/>
    <lineage>
        <taxon>Eukaryota</taxon>
        <taxon>Metazoa</taxon>
        <taxon>Ecdysozoa</taxon>
        <taxon>Arthropoda</taxon>
        <taxon>Hexapoda</taxon>
        <taxon>Insecta</taxon>
        <taxon>Pterygota</taxon>
        <taxon>Neoptera</taxon>
        <taxon>Endopterygota</taxon>
        <taxon>Hymenoptera</taxon>
        <taxon>Apocrita</taxon>
        <taxon>Aculeata</taxon>
        <taxon>Apoidea</taxon>
        <taxon>Anthophila</taxon>
        <taxon>Apidae</taxon>
        <taxon>Eufriesea</taxon>
    </lineage>
</organism>
<feature type="compositionally biased region" description="Acidic residues" evidence="1">
    <location>
        <begin position="211"/>
        <end position="222"/>
    </location>
</feature>
<name>A0A310SC01_9HYME</name>
<evidence type="ECO:0000313" key="2">
    <source>
        <dbReference type="EMBL" id="OAD52436.1"/>
    </source>
</evidence>
<dbReference type="AlphaFoldDB" id="A0A310SC01"/>
<evidence type="ECO:0000256" key="1">
    <source>
        <dbReference type="SAM" id="MobiDB-lite"/>
    </source>
</evidence>
<keyword evidence="2" id="KW-0413">Isomerase</keyword>
<sequence>MDKWLELACLGPHRSQVVFRKLETKDKTVASGEGLYLIINSGIGFDKANECAECMEGFGRLFEKQGVTGETIYNVLKLEKTPVDENDRLLYPPRLLKSIILSNPFSVIISRITVENSEEVKDSSKTKTAMVKDFNLLSFAEEAEEDEEECVILNKKSSGMGKSGHNHLTDPKLSSQPAFEPPSKAMKEKIRNKLRGTKKEPRKVEKHKIDDVEDNRDIEENK</sequence>
<dbReference type="Proteomes" id="UP000250275">
    <property type="component" value="Unassembled WGS sequence"/>
</dbReference>
<accession>A0A310SC01</accession>
<protein>
    <submittedName>
        <fullName evidence="2">Peptidyl-prolyl isomerase cwc27</fullName>
    </submittedName>
</protein>
<feature type="compositionally biased region" description="Basic and acidic residues" evidence="1">
    <location>
        <begin position="185"/>
        <end position="210"/>
    </location>
</feature>
<dbReference type="GO" id="GO:0016853">
    <property type="term" value="F:isomerase activity"/>
    <property type="evidence" value="ECO:0007669"/>
    <property type="project" value="UniProtKB-KW"/>
</dbReference>
<dbReference type="OrthoDB" id="442970at2759"/>
<gene>
    <name evidence="2" type="ORF">WN48_01658</name>
</gene>